<dbReference type="EMBL" id="JAPUUL010000005">
    <property type="protein sequence ID" value="KAJ8133548.1"/>
    <property type="molecule type" value="Genomic_DNA"/>
</dbReference>
<evidence type="ECO:0000313" key="2">
    <source>
        <dbReference type="Proteomes" id="UP001153332"/>
    </source>
</evidence>
<reference evidence="1" key="1">
    <citation type="submission" date="2022-12" db="EMBL/GenBank/DDBJ databases">
        <title>Genome Sequence of Lasiodiplodia mahajangana.</title>
        <authorList>
            <person name="Buettner E."/>
        </authorList>
    </citation>
    <scope>NUCLEOTIDE SEQUENCE</scope>
    <source>
        <strain evidence="1">VT137</strain>
    </source>
</reference>
<dbReference type="Proteomes" id="UP001153332">
    <property type="component" value="Unassembled WGS sequence"/>
</dbReference>
<evidence type="ECO:0000313" key="1">
    <source>
        <dbReference type="EMBL" id="KAJ8133548.1"/>
    </source>
</evidence>
<gene>
    <name evidence="1" type="ORF">O1611_g73</name>
</gene>
<organism evidence="1 2">
    <name type="scientific">Lasiodiplodia mahajangana</name>
    <dbReference type="NCBI Taxonomy" id="1108764"/>
    <lineage>
        <taxon>Eukaryota</taxon>
        <taxon>Fungi</taxon>
        <taxon>Dikarya</taxon>
        <taxon>Ascomycota</taxon>
        <taxon>Pezizomycotina</taxon>
        <taxon>Dothideomycetes</taxon>
        <taxon>Dothideomycetes incertae sedis</taxon>
        <taxon>Botryosphaeriales</taxon>
        <taxon>Botryosphaeriaceae</taxon>
        <taxon>Lasiodiplodia</taxon>
    </lineage>
</organism>
<keyword evidence="2" id="KW-1185">Reference proteome</keyword>
<accession>A0ACC2K196</accession>
<protein>
    <submittedName>
        <fullName evidence="1">Uncharacterized protein</fullName>
    </submittedName>
</protein>
<name>A0ACC2K196_9PEZI</name>
<comment type="caution">
    <text evidence="1">The sequence shown here is derived from an EMBL/GenBank/DDBJ whole genome shotgun (WGS) entry which is preliminary data.</text>
</comment>
<proteinExistence type="predicted"/>
<sequence>MAVAPIPVPLGEFDSNVLAGKTAIVTGGASGIGQAYVRALARENVYVVIADRGSESGKRLESEVPRSKFVQTDVTKWEDQSRLFEEAVAFSPTKAIHYVIANAGIAPADEVFTYEEDGPTKPDLTTIDVNLVGVLYSAKLSLHYFVKQNGMEAKPDQEDTCLVLIGSGAAFLDVPRGPQYPATKWGIRGIMHSMRRTAFYYGSRVNVISPWYIRTPILSKEKYDHVENSGVELAEASDAGKALVHLLSDKTINGRSFFISPRKWASEGYCDLGLEELPPNKLLEEIQKEQIQSSPIEDGLFTQ</sequence>